<keyword evidence="6" id="KW-1185">Reference proteome</keyword>
<protein>
    <submittedName>
        <fullName evidence="5">Malate dehydrogenase 2, mitochondrial</fullName>
    </submittedName>
</protein>
<evidence type="ECO:0000313" key="5">
    <source>
        <dbReference type="EMBL" id="CAL4771821.1"/>
    </source>
</evidence>
<dbReference type="EMBL" id="CAMXCT010000892">
    <property type="protein sequence ID" value="CAI3984509.1"/>
    <property type="molecule type" value="Genomic_DNA"/>
</dbReference>
<feature type="non-terminal residue" evidence="3">
    <location>
        <position position="1"/>
    </location>
</feature>
<keyword evidence="1" id="KW-0175">Coiled coil</keyword>
<dbReference type="Proteomes" id="UP001152797">
    <property type="component" value="Unassembled WGS sequence"/>
</dbReference>
<accession>A0A9P1C3R4</accession>
<dbReference type="AlphaFoldDB" id="A0A9P1C3R4"/>
<sequence>DRKHRSIIEKLIQKTDPKDPVPPKEPAGSEPQPCAAAGSKQEGGDLGHQASSSSSSKGVTGDANMSNDEERSLTQYFSTLPMDVDVKEPAMPTKDRFLSCNLVVPGIALKKMAMCLASGDEDHMSKIAVLGMGGIKQHRVERNMLKGMVIGDFFNDKHAFWKSAVKHLHHRKIGGVMVFSNFPENIEVLEEIPLQIAPTADVWAFVLPSDGVLGSSENDYEHVQIQRYDVNQTLVEEGKAEIFSSGKLGALEGGLRNLDDVRQSLSKEAICEIQNELAEHQIAAARSSSTAAQEKVAERQAKRTRRLEELSERTQFLEERVQKSSALNEHWQKIWNDITEKDACKPAGQTWSQFFAMLAGCELDSTPVHFNVDETQMPKGKMLLALGKHVTCMTEAFNGESKLLSNTKVKEQRCQAAEDTLKKKAEKRKRRRQAWHAKFQLKSNKKAKDIENGRKRKRPTKDDGVWEAPLRTQRRTISIKDKLMVLEFRKKLLAEKQAANQVACEPDNVGQAAAERRKAKKARKEAKKVLKKRVEVECKKEFPQIVGTCRVHRWAKAAAREHWADLPEAFTSRASATTNVWRSKVGCDLKGRKEGGNVPLSLQRELDVLIMEMTSGQSDISERKEVVSTEQVMTIQGLVRDWNKNVANMADKVKEANQKLLDDMNAGSLSAESVIAAWMPVPAETPLPNSRWARWFLREWGWAFLSRSSDTQSWLPWGHPDMIASRERLRKLIDDGTIHPALTLNFDQVWRSCYQFGGTLLMKDRSKTGLRCRKRKVHKRADKKLHAVKGGRRGITVMTSIWSDGTRGPLAFCIPESRMSQESMVAFNDRHVGRALVVSSGSSTHFTTADVVLHIFEQLYSPALSLQYNLHDHSAPEARGHFLMDAWSGFFSKNHGEDIRRDRFYETHNLEKPFKPPGGWSSHGQPCDQVHAQLRNKLRALDVSSLGFCGDLRNRPRFEELSLRASGQVAYEVKSHEQILELTLEAWGSMEQSTFSAAWLSCGYVDVAQMNLHGPGDPRRIVEEARASLSDMFSCLGKNWTPQRCMSYEWQIQDANSGWQALPYEIASAYVRTLALHLHQLQVAKESYAQLVQSDPSEENPATRKAKSTISELKGTQRFIVMNARTGHLATQGVAANLSLKLSQASTKRQVRCWDLRNGGERSKLSTLLVGYEHMMGANLEEDEEVQVEGYSDSDGESSATEIGDQHGLEGPKSCTLTLRDMLV</sequence>
<proteinExistence type="predicted"/>
<reference evidence="4" key="2">
    <citation type="submission" date="2024-04" db="EMBL/GenBank/DDBJ databases">
        <authorList>
            <person name="Chen Y."/>
            <person name="Shah S."/>
            <person name="Dougan E. K."/>
            <person name="Thang M."/>
            <person name="Chan C."/>
        </authorList>
    </citation>
    <scope>NUCLEOTIDE SEQUENCE [LARGE SCALE GENOMIC DNA]</scope>
</reference>
<evidence type="ECO:0000313" key="3">
    <source>
        <dbReference type="EMBL" id="CAI3984509.1"/>
    </source>
</evidence>
<dbReference type="EMBL" id="CAMXCT030000892">
    <property type="protein sequence ID" value="CAL4771821.1"/>
    <property type="molecule type" value="Genomic_DNA"/>
</dbReference>
<evidence type="ECO:0000313" key="4">
    <source>
        <dbReference type="EMBL" id="CAL1137884.1"/>
    </source>
</evidence>
<reference evidence="3" key="1">
    <citation type="submission" date="2022-10" db="EMBL/GenBank/DDBJ databases">
        <authorList>
            <person name="Chen Y."/>
            <person name="Dougan E. K."/>
            <person name="Chan C."/>
            <person name="Rhodes N."/>
            <person name="Thang M."/>
        </authorList>
    </citation>
    <scope>NUCLEOTIDE SEQUENCE</scope>
</reference>
<dbReference type="OrthoDB" id="10538472at2759"/>
<comment type="caution">
    <text evidence="3">The sequence shown here is derived from an EMBL/GenBank/DDBJ whole genome shotgun (WGS) entry which is preliminary data.</text>
</comment>
<feature type="compositionally biased region" description="Basic and acidic residues" evidence="2">
    <location>
        <begin position="1"/>
        <end position="22"/>
    </location>
</feature>
<feature type="region of interest" description="Disordered" evidence="2">
    <location>
        <begin position="1187"/>
        <end position="1212"/>
    </location>
</feature>
<feature type="region of interest" description="Disordered" evidence="2">
    <location>
        <begin position="1"/>
        <end position="67"/>
    </location>
</feature>
<organism evidence="3">
    <name type="scientific">Cladocopium goreaui</name>
    <dbReference type="NCBI Taxonomy" id="2562237"/>
    <lineage>
        <taxon>Eukaryota</taxon>
        <taxon>Sar</taxon>
        <taxon>Alveolata</taxon>
        <taxon>Dinophyceae</taxon>
        <taxon>Suessiales</taxon>
        <taxon>Symbiodiniaceae</taxon>
        <taxon>Cladocopium</taxon>
    </lineage>
</organism>
<evidence type="ECO:0000313" key="6">
    <source>
        <dbReference type="Proteomes" id="UP001152797"/>
    </source>
</evidence>
<dbReference type="EMBL" id="CAMXCT020000892">
    <property type="protein sequence ID" value="CAL1137884.1"/>
    <property type="molecule type" value="Genomic_DNA"/>
</dbReference>
<feature type="coiled-coil region" evidence="1">
    <location>
        <begin position="512"/>
        <end position="539"/>
    </location>
</feature>
<name>A0A9P1C3R4_9DINO</name>
<gene>
    <name evidence="3" type="ORF">C1SCF055_LOCUS12038</name>
</gene>
<feature type="region of interest" description="Disordered" evidence="2">
    <location>
        <begin position="441"/>
        <end position="467"/>
    </location>
</feature>
<evidence type="ECO:0000256" key="1">
    <source>
        <dbReference type="SAM" id="Coils"/>
    </source>
</evidence>
<evidence type="ECO:0000256" key="2">
    <source>
        <dbReference type="SAM" id="MobiDB-lite"/>
    </source>
</evidence>
<feature type="compositionally biased region" description="Acidic residues" evidence="2">
    <location>
        <begin position="1187"/>
        <end position="1196"/>
    </location>
</feature>